<feature type="domain" description="Alpha fucosidase A-like C-terminal" evidence="3">
    <location>
        <begin position="731"/>
        <end position="823"/>
    </location>
</feature>
<sequence>MKYISVIFALVSSIAFAQSTPESLTSLTLQYDKPADKWTEALPVGNGRLGAMVFGRVNEELIQLNEATLWSGGPVAKNVNPKAFEFLAPARQALLEGDYIKASDIVRNMQGYFTESYLPLGDLQVSQSLTGNTSDYARDLNIRDGVTTTRFKVNEINYKREVFASAPGQAIVVRISADKANQISLTASTKSPLRYSNSSTADTLLLKGKAPSHVDPSYFGAKREPIVYDEKDSCKGMRFELAVKPIVKDGQLSIAENKISVSNASEVILLLSAATSFNGFDKCPNSQGKDEHLLAKNYLEKTNGKTFEQLLDEHLKDFHHFFDRVSLQLNTDNQSTISKLPTDVRLAQYTAGNPDSALEALYFQFGRYLLISSSRTPNAPANLQGIWNKEVRPPWSSNYTTNINIQMNYWPVETANLSELFSPLNDFIHNLAVNGEETAASFYHAPGWVVHHNSDIWATSNPVGELGKLDPMWANWYMGANWMSRHLWEHYQFTGDKEYLKQIYPLLKSAAEFSLAWLQTDKDGHLITMPSTSPENVYYYQDKAGQQQKGNITVAATMDISIIGDLFGNVITASEILNTDKAFRKKLIASKAKLLPYQIGSKGQLQEWYKDFEEVEPHHRHVSHLYALHPAHEISPLNTPKLADAARKTLELRGDDGTGWSLAWKVNMWARLLDGDHAYTLFKNLLRLTREKDNQYGGQGGAYPNLFDAHPPFQIDGNFAGTAGVIEMLLQSQNDEIHLLPALPSAWQSGKVTGLVARGNFVVEINWSKGEVSSASILARQQGECQLRTNTPVEIKSLNLRSEKSSIGYLVKFKAEQNKSYTVTPLSIH</sequence>
<dbReference type="InterPro" id="IPR054363">
    <property type="entry name" value="GH95_cat"/>
</dbReference>
<dbReference type="Pfam" id="PF22124">
    <property type="entry name" value="Glyco_hydro_95_cat"/>
    <property type="match status" value="1"/>
</dbReference>
<dbReference type="InterPro" id="IPR013780">
    <property type="entry name" value="Glyco_hydro_b"/>
</dbReference>
<organism evidence="5 6">
    <name type="scientific">Cellvibrio zantedeschiae</name>
    <dbReference type="NCBI Taxonomy" id="1237077"/>
    <lineage>
        <taxon>Bacteria</taxon>
        <taxon>Pseudomonadati</taxon>
        <taxon>Pseudomonadota</taxon>
        <taxon>Gammaproteobacteria</taxon>
        <taxon>Cellvibrionales</taxon>
        <taxon>Cellvibrionaceae</taxon>
        <taxon>Cellvibrio</taxon>
    </lineage>
</organism>
<dbReference type="Proteomes" id="UP000619761">
    <property type="component" value="Unassembled WGS sequence"/>
</dbReference>
<evidence type="ECO:0000256" key="1">
    <source>
        <dbReference type="SAM" id="SignalP"/>
    </source>
</evidence>
<dbReference type="InterPro" id="IPR016518">
    <property type="entry name" value="Alpha-L-fucosidase"/>
</dbReference>
<dbReference type="EMBL" id="BMYZ01000004">
    <property type="protein sequence ID" value="GGY86150.1"/>
    <property type="molecule type" value="Genomic_DNA"/>
</dbReference>
<dbReference type="InterPro" id="IPR012341">
    <property type="entry name" value="6hp_glycosidase-like_sf"/>
</dbReference>
<evidence type="ECO:0000313" key="6">
    <source>
        <dbReference type="Proteomes" id="UP000619761"/>
    </source>
</evidence>
<dbReference type="Gene3D" id="2.70.98.50">
    <property type="entry name" value="putative glycoside hydrolase family protein from bacillus halodurans"/>
    <property type="match status" value="1"/>
</dbReference>
<dbReference type="Gene3D" id="2.60.40.1180">
    <property type="entry name" value="Golgi alpha-mannosidase II"/>
    <property type="match status" value="1"/>
</dbReference>
<dbReference type="InterPro" id="IPR008928">
    <property type="entry name" value="6-hairpin_glycosidase_sf"/>
</dbReference>
<reference evidence="6" key="1">
    <citation type="journal article" date="2019" name="Int. J. Syst. Evol. Microbiol.">
        <title>The Global Catalogue of Microorganisms (GCM) 10K type strain sequencing project: providing services to taxonomists for standard genome sequencing and annotation.</title>
        <authorList>
            <consortium name="The Broad Institute Genomics Platform"/>
            <consortium name="The Broad Institute Genome Sequencing Center for Infectious Disease"/>
            <person name="Wu L."/>
            <person name="Ma J."/>
        </authorList>
    </citation>
    <scope>NUCLEOTIDE SEQUENCE [LARGE SCALE GENOMIC DNA]</scope>
    <source>
        <strain evidence="6">KCTC 32239</strain>
    </source>
</reference>
<evidence type="ECO:0000313" key="5">
    <source>
        <dbReference type="EMBL" id="GGY86150.1"/>
    </source>
</evidence>
<dbReference type="InterPro" id="IPR049053">
    <property type="entry name" value="AFCA-like_C"/>
</dbReference>
<dbReference type="Gene3D" id="1.50.10.10">
    <property type="match status" value="1"/>
</dbReference>
<proteinExistence type="predicted"/>
<dbReference type="InterPro" id="IPR027414">
    <property type="entry name" value="GH95_N_dom"/>
</dbReference>
<dbReference type="RefSeq" id="WP_189420811.1">
    <property type="nucleotide sequence ID" value="NZ_BMYZ01000004.1"/>
</dbReference>
<dbReference type="PANTHER" id="PTHR31084:SF0">
    <property type="entry name" value="ALPHA-L-FUCOSIDASE 2"/>
    <property type="match status" value="1"/>
</dbReference>
<accession>A0ABQ3BA65</accession>
<dbReference type="SUPFAM" id="SSF48208">
    <property type="entry name" value="Six-hairpin glycosidases"/>
    <property type="match status" value="1"/>
</dbReference>
<feature type="domain" description="Glycosyl hydrolase family 95 N-terminal" evidence="2">
    <location>
        <begin position="29"/>
        <end position="278"/>
    </location>
</feature>
<evidence type="ECO:0000259" key="4">
    <source>
        <dbReference type="Pfam" id="PF22124"/>
    </source>
</evidence>
<dbReference type="Pfam" id="PF14498">
    <property type="entry name" value="Glyco_hyd_65N_2"/>
    <property type="match status" value="1"/>
</dbReference>
<dbReference type="PANTHER" id="PTHR31084">
    <property type="entry name" value="ALPHA-L-FUCOSIDASE 2"/>
    <property type="match status" value="1"/>
</dbReference>
<dbReference type="PIRSF" id="PIRSF007663">
    <property type="entry name" value="UCP007663"/>
    <property type="match status" value="1"/>
</dbReference>
<protein>
    <recommendedName>
        <fullName evidence="7">Alpha-L-fucosidase</fullName>
    </recommendedName>
</protein>
<comment type="caution">
    <text evidence="5">The sequence shown here is derived from an EMBL/GenBank/DDBJ whole genome shotgun (WGS) entry which is preliminary data.</text>
</comment>
<gene>
    <name evidence="5" type="ORF">GCM10011613_34010</name>
</gene>
<evidence type="ECO:0000259" key="3">
    <source>
        <dbReference type="Pfam" id="PF21307"/>
    </source>
</evidence>
<evidence type="ECO:0008006" key="7">
    <source>
        <dbReference type="Google" id="ProtNLM"/>
    </source>
</evidence>
<dbReference type="Pfam" id="PF21307">
    <property type="entry name" value="Glyco_hydro_95_C"/>
    <property type="match status" value="1"/>
</dbReference>
<feature type="domain" description="Glycosyl hydrolase family 95 catalytic" evidence="4">
    <location>
        <begin position="307"/>
        <end position="729"/>
    </location>
</feature>
<feature type="signal peptide" evidence="1">
    <location>
        <begin position="1"/>
        <end position="17"/>
    </location>
</feature>
<name>A0ABQ3BA65_9GAMM</name>
<evidence type="ECO:0000259" key="2">
    <source>
        <dbReference type="Pfam" id="PF14498"/>
    </source>
</evidence>
<keyword evidence="6" id="KW-1185">Reference proteome</keyword>
<keyword evidence="1" id="KW-0732">Signal</keyword>
<feature type="chain" id="PRO_5045400357" description="Alpha-L-fucosidase" evidence="1">
    <location>
        <begin position="18"/>
        <end position="829"/>
    </location>
</feature>